<dbReference type="EMBL" id="RKLT01000006">
    <property type="protein sequence ID" value="MBX0296251.1"/>
    <property type="molecule type" value="Genomic_DNA"/>
</dbReference>
<evidence type="ECO:0000256" key="1">
    <source>
        <dbReference type="ARBA" id="ARBA00022737"/>
    </source>
</evidence>
<feature type="region of interest" description="Disordered" evidence="3">
    <location>
        <begin position="185"/>
        <end position="209"/>
    </location>
</feature>
<dbReference type="InterPro" id="IPR000644">
    <property type="entry name" value="CBS_dom"/>
</dbReference>
<gene>
    <name evidence="5" type="ORF">EGH23_15335</name>
</gene>
<dbReference type="InterPro" id="IPR051462">
    <property type="entry name" value="CBS_domain-containing"/>
</dbReference>
<evidence type="ECO:0000313" key="6">
    <source>
        <dbReference type="Proteomes" id="UP001430455"/>
    </source>
</evidence>
<organism evidence="5 6">
    <name type="scientific">Haloarcula nitratireducens</name>
    <dbReference type="NCBI Taxonomy" id="2487749"/>
    <lineage>
        <taxon>Archaea</taxon>
        <taxon>Methanobacteriati</taxon>
        <taxon>Methanobacteriota</taxon>
        <taxon>Stenosarchaea group</taxon>
        <taxon>Halobacteria</taxon>
        <taxon>Halobacteriales</taxon>
        <taxon>Haloarculaceae</taxon>
        <taxon>Haloarcula</taxon>
    </lineage>
</organism>
<reference evidence="5 6" key="1">
    <citation type="submission" date="2021-06" db="EMBL/GenBank/DDBJ databases">
        <title>Halomicroarcula sp. a new haloarchaeum isolated from saline soil.</title>
        <authorList>
            <person name="Duran-Viseras A."/>
            <person name="Sanchez-Porro C."/>
            <person name="Ventosa A."/>
        </authorList>
    </citation>
    <scope>NUCLEOTIDE SEQUENCE [LARGE SCALE GENOMIC DNA]</scope>
    <source>
        <strain evidence="5 6">F27</strain>
    </source>
</reference>
<evidence type="ECO:0000313" key="5">
    <source>
        <dbReference type="EMBL" id="MBX0296251.1"/>
    </source>
</evidence>
<dbReference type="AlphaFoldDB" id="A0AAW4PE89"/>
<dbReference type="Proteomes" id="UP001430455">
    <property type="component" value="Unassembled WGS sequence"/>
</dbReference>
<dbReference type="RefSeq" id="WP_220580868.1">
    <property type="nucleotide sequence ID" value="NZ_RKLT01000006.1"/>
</dbReference>
<dbReference type="PROSITE" id="PS51371">
    <property type="entry name" value="CBS"/>
    <property type="match status" value="2"/>
</dbReference>
<evidence type="ECO:0000256" key="3">
    <source>
        <dbReference type="SAM" id="MobiDB-lite"/>
    </source>
</evidence>
<keyword evidence="1" id="KW-0677">Repeat</keyword>
<evidence type="ECO:0000256" key="2">
    <source>
        <dbReference type="PROSITE-ProRule" id="PRU00703"/>
    </source>
</evidence>
<dbReference type="CDD" id="cd17780">
    <property type="entry name" value="CBS_pair_arch1_repeat1"/>
    <property type="match status" value="1"/>
</dbReference>
<dbReference type="SUPFAM" id="SSF54631">
    <property type="entry name" value="CBS-domain pair"/>
    <property type="match status" value="2"/>
</dbReference>
<feature type="domain" description="CBS" evidence="4">
    <location>
        <begin position="223"/>
        <end position="280"/>
    </location>
</feature>
<dbReference type="Gene3D" id="3.10.580.10">
    <property type="entry name" value="CBS-domain"/>
    <property type="match status" value="2"/>
</dbReference>
<keyword evidence="6" id="KW-1185">Reference proteome</keyword>
<comment type="caution">
    <text evidence="5">The sequence shown here is derived from an EMBL/GenBank/DDBJ whole genome shotgun (WGS) entry which is preliminary data.</text>
</comment>
<feature type="domain" description="CBS" evidence="4">
    <location>
        <begin position="128"/>
        <end position="183"/>
    </location>
</feature>
<dbReference type="SMART" id="SM00116">
    <property type="entry name" value="CBS"/>
    <property type="match status" value="4"/>
</dbReference>
<protein>
    <submittedName>
        <fullName evidence="5">CBS domain-containing protein</fullName>
    </submittedName>
</protein>
<keyword evidence="2" id="KW-0129">CBS domain</keyword>
<feature type="compositionally biased region" description="Gly residues" evidence="3">
    <location>
        <begin position="195"/>
        <end position="206"/>
    </location>
</feature>
<dbReference type="InterPro" id="IPR046342">
    <property type="entry name" value="CBS_dom_sf"/>
</dbReference>
<evidence type="ECO:0000259" key="4">
    <source>
        <dbReference type="PROSITE" id="PS51371"/>
    </source>
</evidence>
<dbReference type="PANTHER" id="PTHR48108:SF35">
    <property type="entry name" value="ZINC METALLOPROTEASE MJ0392"/>
    <property type="match status" value="1"/>
</dbReference>
<accession>A0AAW4PE89</accession>
<name>A0AAW4PE89_9EURY</name>
<dbReference type="PANTHER" id="PTHR48108">
    <property type="entry name" value="CBS DOMAIN-CONTAINING PROTEIN CBSX2, CHLOROPLASTIC"/>
    <property type="match status" value="1"/>
</dbReference>
<sequence>MDISDIVSAEYDSFDADTRVSELEGAIRESGDKAVVVTEDGEYEGLVTQRQLIGGHRNPDAKARGLVWHVAKVDADEDVRTVARLMVGSDAKALPVFEDEELVGVVTADDLLAKVQPFLRVLTVDAVSTPDLLTVPRDATLGETLHTLREQRITHLPVVEDDAAVGIVGLADVLDFAAREMRRGQGGSPAAEVQTGGGRSHGGFGERSGDLDRMLDLPVENVMSEPIATTTPKTGLDEAVGTMLSRGISSLVVTDGGRPAGIVTKTDVLEALSVTEETQFPVQITHIDLLDDMTRADVARLIEGVTRKYGGLKVLEANVFLHEHDETLRGTPLVMARIRLFTDKGHFVGTGEGYGARHALHLARNVVERQILEGKDYARTKKHPSEDYWNKVFGWWLTGSPRR</sequence>
<dbReference type="Pfam" id="PF00571">
    <property type="entry name" value="CBS"/>
    <property type="match status" value="4"/>
</dbReference>
<proteinExistence type="predicted"/>